<comment type="caution">
    <text evidence="1">The sequence shown here is derived from an EMBL/GenBank/DDBJ whole genome shotgun (WGS) entry which is preliminary data.</text>
</comment>
<name>A0ABP8NU61_9BACT</name>
<dbReference type="EMBL" id="BAABGA010000120">
    <property type="protein sequence ID" value="GAA4471978.1"/>
    <property type="molecule type" value="Genomic_DNA"/>
</dbReference>
<evidence type="ECO:0000313" key="2">
    <source>
        <dbReference type="Proteomes" id="UP001500840"/>
    </source>
</evidence>
<organism evidence="1 2">
    <name type="scientific">Novipirellula rosea</name>
    <dbReference type="NCBI Taxonomy" id="1031540"/>
    <lineage>
        <taxon>Bacteria</taxon>
        <taxon>Pseudomonadati</taxon>
        <taxon>Planctomycetota</taxon>
        <taxon>Planctomycetia</taxon>
        <taxon>Pirellulales</taxon>
        <taxon>Pirellulaceae</taxon>
        <taxon>Novipirellula</taxon>
    </lineage>
</organism>
<dbReference type="Proteomes" id="UP001500840">
    <property type="component" value="Unassembled WGS sequence"/>
</dbReference>
<evidence type="ECO:0000313" key="1">
    <source>
        <dbReference type="EMBL" id="GAA4471978.1"/>
    </source>
</evidence>
<sequence>MQIYQPSVWRWSYPASLKLATASPVADAVILVLAVPFRRALAVAAPPVAVLQSVQVPDVQLNLALRVAPQTPSAEKCCANP</sequence>
<accession>A0ABP8NU61</accession>
<protein>
    <submittedName>
        <fullName evidence="1">Uncharacterized protein</fullName>
    </submittedName>
</protein>
<keyword evidence="2" id="KW-1185">Reference proteome</keyword>
<gene>
    <name evidence="1" type="ORF">GCM10023156_67480</name>
</gene>
<reference evidence="2" key="1">
    <citation type="journal article" date="2019" name="Int. J. Syst. Evol. Microbiol.">
        <title>The Global Catalogue of Microorganisms (GCM) 10K type strain sequencing project: providing services to taxonomists for standard genome sequencing and annotation.</title>
        <authorList>
            <consortium name="The Broad Institute Genomics Platform"/>
            <consortium name="The Broad Institute Genome Sequencing Center for Infectious Disease"/>
            <person name="Wu L."/>
            <person name="Ma J."/>
        </authorList>
    </citation>
    <scope>NUCLEOTIDE SEQUENCE [LARGE SCALE GENOMIC DNA]</scope>
    <source>
        <strain evidence="2">JCM 17759</strain>
    </source>
</reference>
<proteinExistence type="predicted"/>